<dbReference type="VEuPathDB" id="FungiDB:RO3G_10940"/>
<dbReference type="eggNOG" id="ENOG502RP4H">
    <property type="taxonomic scope" value="Eukaryota"/>
</dbReference>
<keyword evidence="1" id="KW-0175">Coiled coil</keyword>
<gene>
    <name evidence="2" type="ORF">RO3G_10940</name>
</gene>
<evidence type="ECO:0000313" key="2">
    <source>
        <dbReference type="EMBL" id="EIE86229.1"/>
    </source>
</evidence>
<dbReference type="PANTHER" id="PTHR39472:SF1">
    <property type="entry name" value="EXPRESSED PROTEIN"/>
    <property type="match status" value="1"/>
</dbReference>
<proteinExistence type="predicted"/>
<dbReference type="OMA" id="RTHANAT"/>
<sequence length="231" mass="26452">MEEELIQKVATLINELALQQQNNQQLALDLSKQITEIKQKTSTTKLPFDDQSVSIPKPLLPEQRDEVIETLKNRLEKTLSEQQAAQQRNQELEKEKKNLQNLVKEYETSLETVTNKLRTYANAASEGQIQLRREYNALLEAEKGITTSLFMENIALQSQLSQLAKTLRVAHDAGSLDCHYEQKIAQLEQEKRDLLEMSGLMSMKERQINEGSSPVLHVARTKGVLEEFFNE</sequence>
<dbReference type="GeneID" id="93617905"/>
<dbReference type="RefSeq" id="XP_067521625.1">
    <property type="nucleotide sequence ID" value="XM_067665524.1"/>
</dbReference>
<dbReference type="OrthoDB" id="21214at2759"/>
<organism evidence="2 3">
    <name type="scientific">Rhizopus delemar (strain RA 99-880 / ATCC MYA-4621 / FGSC 9543 / NRRL 43880)</name>
    <name type="common">Mucormycosis agent</name>
    <name type="synonym">Rhizopus arrhizus var. delemar</name>
    <dbReference type="NCBI Taxonomy" id="246409"/>
    <lineage>
        <taxon>Eukaryota</taxon>
        <taxon>Fungi</taxon>
        <taxon>Fungi incertae sedis</taxon>
        <taxon>Mucoromycota</taxon>
        <taxon>Mucoromycotina</taxon>
        <taxon>Mucoromycetes</taxon>
        <taxon>Mucorales</taxon>
        <taxon>Mucorineae</taxon>
        <taxon>Rhizopodaceae</taxon>
        <taxon>Rhizopus</taxon>
    </lineage>
</organism>
<evidence type="ECO:0000313" key="3">
    <source>
        <dbReference type="Proteomes" id="UP000009138"/>
    </source>
</evidence>
<accession>I1CCP9</accession>
<dbReference type="Proteomes" id="UP000009138">
    <property type="component" value="Unassembled WGS sequence"/>
</dbReference>
<feature type="coiled-coil region" evidence="1">
    <location>
        <begin position="68"/>
        <end position="123"/>
    </location>
</feature>
<name>I1CCP9_RHIO9</name>
<dbReference type="PANTHER" id="PTHR39472">
    <property type="entry name" value="EXPRESSED PROTEIN"/>
    <property type="match status" value="1"/>
</dbReference>
<dbReference type="AlphaFoldDB" id="I1CCP9"/>
<dbReference type="EMBL" id="CH476739">
    <property type="protein sequence ID" value="EIE86229.1"/>
    <property type="molecule type" value="Genomic_DNA"/>
</dbReference>
<protein>
    <submittedName>
        <fullName evidence="2">Uncharacterized protein</fullName>
    </submittedName>
</protein>
<keyword evidence="3" id="KW-1185">Reference proteome</keyword>
<reference evidence="2 3" key="1">
    <citation type="journal article" date="2009" name="PLoS Genet.">
        <title>Genomic analysis of the basal lineage fungus Rhizopus oryzae reveals a whole-genome duplication.</title>
        <authorList>
            <person name="Ma L.-J."/>
            <person name="Ibrahim A.S."/>
            <person name="Skory C."/>
            <person name="Grabherr M.G."/>
            <person name="Burger G."/>
            <person name="Butler M."/>
            <person name="Elias M."/>
            <person name="Idnurm A."/>
            <person name="Lang B.F."/>
            <person name="Sone T."/>
            <person name="Abe A."/>
            <person name="Calvo S.E."/>
            <person name="Corrochano L.M."/>
            <person name="Engels R."/>
            <person name="Fu J."/>
            <person name="Hansberg W."/>
            <person name="Kim J.-M."/>
            <person name="Kodira C.D."/>
            <person name="Koehrsen M.J."/>
            <person name="Liu B."/>
            <person name="Miranda-Saavedra D."/>
            <person name="O'Leary S."/>
            <person name="Ortiz-Castellanos L."/>
            <person name="Poulter R."/>
            <person name="Rodriguez-Romero J."/>
            <person name="Ruiz-Herrera J."/>
            <person name="Shen Y.-Q."/>
            <person name="Zeng Q."/>
            <person name="Galagan J."/>
            <person name="Birren B.W."/>
            <person name="Cuomo C.A."/>
            <person name="Wickes B.L."/>
        </authorList>
    </citation>
    <scope>NUCLEOTIDE SEQUENCE [LARGE SCALE GENOMIC DNA]</scope>
    <source>
        <strain evidence="3">RA 99-880 / ATCC MYA-4621 / FGSC 9543 / NRRL 43880</strain>
    </source>
</reference>
<dbReference type="InParanoid" id="I1CCP9"/>
<evidence type="ECO:0000256" key="1">
    <source>
        <dbReference type="SAM" id="Coils"/>
    </source>
</evidence>